<accession>X1JXF0</accession>
<dbReference type="AlphaFoldDB" id="X1JXF0"/>
<dbReference type="EMBL" id="BARU01035930">
    <property type="protein sequence ID" value="GAH86040.1"/>
    <property type="molecule type" value="Genomic_DNA"/>
</dbReference>
<sequence length="67" mass="7834">MKADLGSAMGIRLYQEIRKQNEQLARARSCFPQIDDYINRLESNLMLSEKENGELIKKTEDFLREKG</sequence>
<evidence type="ECO:0000313" key="1">
    <source>
        <dbReference type="EMBL" id="GAH86040.1"/>
    </source>
</evidence>
<comment type="caution">
    <text evidence="1">The sequence shown here is derived from an EMBL/GenBank/DDBJ whole genome shotgun (WGS) entry which is preliminary data.</text>
</comment>
<gene>
    <name evidence="1" type="ORF">S03H2_56178</name>
</gene>
<name>X1JXF0_9ZZZZ</name>
<reference evidence="1" key="1">
    <citation type="journal article" date="2014" name="Front. Microbiol.">
        <title>High frequency of phylogenetically diverse reductive dehalogenase-homologous genes in deep subseafloor sedimentary metagenomes.</title>
        <authorList>
            <person name="Kawai M."/>
            <person name="Futagami T."/>
            <person name="Toyoda A."/>
            <person name="Takaki Y."/>
            <person name="Nishi S."/>
            <person name="Hori S."/>
            <person name="Arai W."/>
            <person name="Tsubouchi T."/>
            <person name="Morono Y."/>
            <person name="Uchiyama I."/>
            <person name="Ito T."/>
            <person name="Fujiyama A."/>
            <person name="Inagaki F."/>
            <person name="Takami H."/>
        </authorList>
    </citation>
    <scope>NUCLEOTIDE SEQUENCE</scope>
    <source>
        <strain evidence="1">Expedition CK06-06</strain>
    </source>
</reference>
<proteinExistence type="predicted"/>
<protein>
    <submittedName>
        <fullName evidence="1">Uncharacterized protein</fullName>
    </submittedName>
</protein>
<organism evidence="1">
    <name type="scientific">marine sediment metagenome</name>
    <dbReference type="NCBI Taxonomy" id="412755"/>
    <lineage>
        <taxon>unclassified sequences</taxon>
        <taxon>metagenomes</taxon>
        <taxon>ecological metagenomes</taxon>
    </lineage>
</organism>